<dbReference type="Gene3D" id="3.40.50.1000">
    <property type="entry name" value="HAD superfamily/HAD-like"/>
    <property type="match status" value="1"/>
</dbReference>
<feature type="domain" description="FCP1 homology" evidence="1">
    <location>
        <begin position="33"/>
        <end position="153"/>
    </location>
</feature>
<dbReference type="NCBIfam" id="TIGR01686">
    <property type="entry name" value="FkbH"/>
    <property type="match status" value="1"/>
</dbReference>
<comment type="caution">
    <text evidence="2">The sequence shown here is derived from an EMBL/GenBank/DDBJ whole genome shotgun (WGS) entry which is preliminary data.</text>
</comment>
<protein>
    <submittedName>
        <fullName evidence="2">FkbH domain-containing protein</fullName>
    </submittedName>
</protein>
<dbReference type="Proteomes" id="UP000189670">
    <property type="component" value="Unassembled WGS sequence"/>
</dbReference>
<dbReference type="InterPro" id="IPR004274">
    <property type="entry name" value="FCP1_dom"/>
</dbReference>
<proteinExistence type="predicted"/>
<dbReference type="InterPro" id="IPR010037">
    <property type="entry name" value="FkbH_domain"/>
</dbReference>
<dbReference type="Pfam" id="PF03031">
    <property type="entry name" value="NIF"/>
    <property type="match status" value="1"/>
</dbReference>
<evidence type="ECO:0000259" key="1">
    <source>
        <dbReference type="Pfam" id="PF03031"/>
    </source>
</evidence>
<name>A0A1V1PGX2_9BACT</name>
<reference evidence="3" key="1">
    <citation type="submission" date="2012-11" db="EMBL/GenBank/DDBJ databases">
        <authorList>
            <person name="Lucero-Rivera Y.E."/>
            <person name="Tovar-Ramirez D."/>
        </authorList>
    </citation>
    <scope>NUCLEOTIDE SEQUENCE [LARGE SCALE GENOMIC DNA]</scope>
    <source>
        <strain evidence="3">Araruama</strain>
    </source>
</reference>
<evidence type="ECO:0000313" key="3">
    <source>
        <dbReference type="Proteomes" id="UP000189670"/>
    </source>
</evidence>
<dbReference type="InterPro" id="IPR010033">
    <property type="entry name" value="HAD_SF_ppase_IIIC"/>
</dbReference>
<dbReference type="SUPFAM" id="SSF56784">
    <property type="entry name" value="HAD-like"/>
    <property type="match status" value="1"/>
</dbReference>
<dbReference type="InterPro" id="IPR016181">
    <property type="entry name" value="Acyl_CoA_acyltransferase"/>
</dbReference>
<dbReference type="AlphaFoldDB" id="A0A1V1PGX2"/>
<gene>
    <name evidence="2" type="ORF">OMM_00403</name>
</gene>
<evidence type="ECO:0000313" key="2">
    <source>
        <dbReference type="EMBL" id="ETR74149.1"/>
    </source>
</evidence>
<dbReference type="EMBL" id="ATBP01000019">
    <property type="protein sequence ID" value="ETR74149.1"/>
    <property type="molecule type" value="Genomic_DNA"/>
</dbReference>
<accession>A0A1V1PGX2</accession>
<dbReference type="SUPFAM" id="SSF55729">
    <property type="entry name" value="Acyl-CoA N-acyltransferases (Nat)"/>
    <property type="match status" value="1"/>
</dbReference>
<dbReference type="NCBIfam" id="TIGR01681">
    <property type="entry name" value="HAD-SF-IIIC"/>
    <property type="match status" value="1"/>
</dbReference>
<sequence>MFFSSNPFKQSAYIEIAYDLGRYIFSALGKNKKCIVLDLDNTLWGGVVGEDGIQGISLGHDYPGNCFVDFQKELLKLYHRGIILAINSKNNESDAFEVFDNHPDMVLQKKHFAAWQINWSDKANNIQQLAKDLNIGIDSMIFIDDNPAECEWVKSQCPECTVVQLPKQYYLLPSIIKTLPGIDRIKLTDEDKKKGAMYQAQIKRKKLKNSASDLGTFLHELMMEIVIKKSEPFTIPRISQLTQKTNQFNMTTRRYTEQDIMAFDNASKHHVFSVSSKDRFGDNGIVGVIILKFEEKICIIDTFLLSCRVIARTIEQSMIAFVADFAQKNGAEKLIGEYIPTAKNKPACDVYLKMNMQKDGANRFVADLKHQKFEYSQYLKLIIDD</sequence>
<dbReference type="InterPro" id="IPR036412">
    <property type="entry name" value="HAD-like_sf"/>
</dbReference>
<organism evidence="2 3">
    <name type="scientific">Candidatus Magnetoglobus multicellularis str. Araruama</name>
    <dbReference type="NCBI Taxonomy" id="890399"/>
    <lineage>
        <taxon>Bacteria</taxon>
        <taxon>Pseudomonadati</taxon>
        <taxon>Thermodesulfobacteriota</taxon>
        <taxon>Desulfobacteria</taxon>
        <taxon>Desulfobacterales</taxon>
        <taxon>Desulfobacteraceae</taxon>
        <taxon>Candidatus Magnetoglobus</taxon>
    </lineage>
</organism>
<dbReference type="InterPro" id="IPR023214">
    <property type="entry name" value="HAD_sf"/>
</dbReference>